<evidence type="ECO:0000259" key="5">
    <source>
        <dbReference type="PROSITE" id="PS01124"/>
    </source>
</evidence>
<gene>
    <name evidence="6" type="ORF">GON05_36240</name>
</gene>
<keyword evidence="1" id="KW-0805">Transcription regulation</keyword>
<keyword evidence="2" id="KW-0238">DNA-binding</keyword>
<evidence type="ECO:0000256" key="3">
    <source>
        <dbReference type="ARBA" id="ARBA00023163"/>
    </source>
</evidence>
<accession>A0ABW9UL96</accession>
<dbReference type="InterPro" id="IPR009057">
    <property type="entry name" value="Homeodomain-like_sf"/>
</dbReference>
<feature type="domain" description="HTH araC/xylS-type" evidence="5">
    <location>
        <begin position="655"/>
        <end position="753"/>
    </location>
</feature>
<protein>
    <submittedName>
        <fullName evidence="6">Helix-turn-helix domain-containing protein</fullName>
    </submittedName>
</protein>
<dbReference type="Gene3D" id="1.10.10.60">
    <property type="entry name" value="Homeodomain-like"/>
    <property type="match status" value="2"/>
</dbReference>
<dbReference type="InterPro" id="IPR018060">
    <property type="entry name" value="HTH_AraC"/>
</dbReference>
<evidence type="ECO:0000313" key="6">
    <source>
        <dbReference type="EMBL" id="MVQ40042.1"/>
    </source>
</evidence>
<dbReference type="PROSITE" id="PS00041">
    <property type="entry name" value="HTH_ARAC_FAMILY_1"/>
    <property type="match status" value="1"/>
</dbReference>
<evidence type="ECO:0000256" key="2">
    <source>
        <dbReference type="ARBA" id="ARBA00023125"/>
    </source>
</evidence>
<sequence length="761" mass="88302">MEGSRIRLLSRVQSRTSSLLIRLLLGFLTVIVLLMSFNYLSFTFFQNNIRNEIISYNAQNIRFTSERYEEHFQLVQKQMYALYFNDDVDRLQKASGNARYALLDRVKQEIIKVVGNPLIYVDNAIIVFKEGSLTLSRIGTNDRASLFEKFYASTDYPDSFWQKQFNETYSAKMFPMSKFYEHSFHKAGDVTTKGLFIPYVLKHWQNEDFYIVAMMDANQLFEAFHRSVNANFIILDKQGLPLFSTGGLAKREELPELPVDKTYLLRDNTYYFYQTGQNSGYTYINIIPSASISKQISKLNLTLFVLLILSLIVSVVISVLFSVRFNRPVKQLVSSLQTAGGEDVRFKSNIREFKLIGQKLDDMLQTNARIQSDLAQKNIQLLSYSYLNKLKKIYSGSPGAIDMISTQAYRFVVYEITYKDRFWEEMKEEPGPLTYSIYTFINHSLLKVFPASLTIQIESRQMLSVINEIDDSRLDAYMTELLKVVAHDADFYFLTIAISPAFPQSFDFTEAYEQTVKLLQERKLNEDTQIVRQHAGRQSVHLLTSAQEQQFDCNLAAGNTQELLHLLDRQLALMERKCETVLQYQEFLIDIVQKVRKAFHVLRLDERAIQPVIAGLSTSQSFYSGRHYRKFFSQLLVAACEEIRSNQKNEDPVIDFVVDYVNKHFAQDITLDIVAEHLHITGGYLSTYFKEKTGENFIDYINGVRIRVAQQMLLETDLRIQDVASSSGYQNINSFNRMFKKFTGMPPREFRREKRTEDEVS</sequence>
<dbReference type="SMART" id="SM00342">
    <property type="entry name" value="HTH_ARAC"/>
    <property type="match status" value="1"/>
</dbReference>
<feature type="transmembrane region" description="Helical" evidence="4">
    <location>
        <begin position="301"/>
        <end position="323"/>
    </location>
</feature>
<dbReference type="PROSITE" id="PS01124">
    <property type="entry name" value="HTH_ARAC_FAMILY_2"/>
    <property type="match status" value="1"/>
</dbReference>
<comment type="caution">
    <text evidence="6">The sequence shown here is derived from an EMBL/GenBank/DDBJ whole genome shotgun (WGS) entry which is preliminary data.</text>
</comment>
<dbReference type="Pfam" id="PF12833">
    <property type="entry name" value="HTH_18"/>
    <property type="match status" value="1"/>
</dbReference>
<name>A0ABW9UL96_9BACL</name>
<organism evidence="6 7">
    <name type="scientific">Paenibacillus anseongense</name>
    <dbReference type="NCBI Taxonomy" id="2682845"/>
    <lineage>
        <taxon>Bacteria</taxon>
        <taxon>Bacillati</taxon>
        <taxon>Bacillota</taxon>
        <taxon>Bacilli</taxon>
        <taxon>Bacillales</taxon>
        <taxon>Paenibacillaceae</taxon>
        <taxon>Paenibacillus</taxon>
    </lineage>
</organism>
<dbReference type="Proteomes" id="UP000467637">
    <property type="component" value="Unassembled WGS sequence"/>
</dbReference>
<keyword evidence="7" id="KW-1185">Reference proteome</keyword>
<keyword evidence="3" id="KW-0804">Transcription</keyword>
<dbReference type="SUPFAM" id="SSF46689">
    <property type="entry name" value="Homeodomain-like"/>
    <property type="match status" value="2"/>
</dbReference>
<evidence type="ECO:0000313" key="7">
    <source>
        <dbReference type="Proteomes" id="UP000467637"/>
    </source>
</evidence>
<evidence type="ECO:0000256" key="1">
    <source>
        <dbReference type="ARBA" id="ARBA00023015"/>
    </source>
</evidence>
<keyword evidence="4" id="KW-1133">Transmembrane helix</keyword>
<proteinExistence type="predicted"/>
<evidence type="ECO:0000256" key="4">
    <source>
        <dbReference type="SAM" id="Phobius"/>
    </source>
</evidence>
<dbReference type="PANTHER" id="PTHR43280">
    <property type="entry name" value="ARAC-FAMILY TRANSCRIPTIONAL REGULATOR"/>
    <property type="match status" value="1"/>
</dbReference>
<feature type="transmembrane region" description="Helical" evidence="4">
    <location>
        <begin position="20"/>
        <end position="40"/>
    </location>
</feature>
<reference evidence="6 7" key="1">
    <citation type="submission" date="2019-12" db="EMBL/GenBank/DDBJ databases">
        <authorList>
            <person name="Huq M.A."/>
        </authorList>
    </citation>
    <scope>NUCLEOTIDE SEQUENCE [LARGE SCALE GENOMIC DNA]</scope>
    <source>
        <strain evidence="6 7">MAH-34</strain>
    </source>
</reference>
<dbReference type="InterPro" id="IPR018062">
    <property type="entry name" value="HTH_AraC-typ_CS"/>
</dbReference>
<dbReference type="PANTHER" id="PTHR43280:SF2">
    <property type="entry name" value="HTH-TYPE TRANSCRIPTIONAL REGULATOR EXSA"/>
    <property type="match status" value="1"/>
</dbReference>
<keyword evidence="4" id="KW-0812">Transmembrane</keyword>
<keyword evidence="4" id="KW-0472">Membrane</keyword>
<dbReference type="EMBL" id="WSEM01000039">
    <property type="protein sequence ID" value="MVQ40042.1"/>
    <property type="molecule type" value="Genomic_DNA"/>
</dbReference>
<dbReference type="Gene3D" id="6.10.340.10">
    <property type="match status" value="1"/>
</dbReference>